<evidence type="ECO:0000256" key="1">
    <source>
        <dbReference type="SAM" id="MobiDB-lite"/>
    </source>
</evidence>
<evidence type="ECO:0000313" key="3">
    <source>
        <dbReference type="Proteomes" id="UP000838756"/>
    </source>
</evidence>
<dbReference type="OrthoDB" id="5831756at2759"/>
<dbReference type="EMBL" id="CAKXAJ010004103">
    <property type="protein sequence ID" value="CAH2208627.1"/>
    <property type="molecule type" value="Genomic_DNA"/>
</dbReference>
<dbReference type="Proteomes" id="UP000838756">
    <property type="component" value="Unassembled WGS sequence"/>
</dbReference>
<protein>
    <submittedName>
        <fullName evidence="2">Jg18839 protein</fullName>
    </submittedName>
</protein>
<name>A0A8S4QF34_9NEOP</name>
<feature type="compositionally biased region" description="Basic and acidic residues" evidence="1">
    <location>
        <begin position="1"/>
        <end position="22"/>
    </location>
</feature>
<reference evidence="2" key="1">
    <citation type="submission" date="2022-03" db="EMBL/GenBank/DDBJ databases">
        <authorList>
            <person name="Lindestad O."/>
        </authorList>
    </citation>
    <scope>NUCLEOTIDE SEQUENCE</scope>
</reference>
<feature type="non-terminal residue" evidence="2">
    <location>
        <position position="1"/>
    </location>
</feature>
<feature type="region of interest" description="Disordered" evidence="1">
    <location>
        <begin position="1"/>
        <end position="37"/>
    </location>
</feature>
<comment type="caution">
    <text evidence="2">The sequence shown here is derived from an EMBL/GenBank/DDBJ whole genome shotgun (WGS) entry which is preliminary data.</text>
</comment>
<sequence length="92" mass="10906">RSLEVSRENSYERDEYHLHGDTDPLYYNSQPRTNRYPDRYLGRRKMEGHSRPLRCGSERKKQNAAYVLMVFQQRICADSFGTSQSDGRNEMV</sequence>
<evidence type="ECO:0000313" key="2">
    <source>
        <dbReference type="EMBL" id="CAH2208627.1"/>
    </source>
</evidence>
<proteinExistence type="predicted"/>
<organism evidence="2 3">
    <name type="scientific">Pararge aegeria aegeria</name>
    <dbReference type="NCBI Taxonomy" id="348720"/>
    <lineage>
        <taxon>Eukaryota</taxon>
        <taxon>Metazoa</taxon>
        <taxon>Ecdysozoa</taxon>
        <taxon>Arthropoda</taxon>
        <taxon>Hexapoda</taxon>
        <taxon>Insecta</taxon>
        <taxon>Pterygota</taxon>
        <taxon>Neoptera</taxon>
        <taxon>Endopterygota</taxon>
        <taxon>Lepidoptera</taxon>
        <taxon>Glossata</taxon>
        <taxon>Ditrysia</taxon>
        <taxon>Papilionoidea</taxon>
        <taxon>Nymphalidae</taxon>
        <taxon>Satyrinae</taxon>
        <taxon>Satyrini</taxon>
        <taxon>Parargina</taxon>
        <taxon>Pararge</taxon>
    </lineage>
</organism>
<gene>
    <name evidence="2" type="primary">jg18839</name>
    <name evidence="2" type="ORF">PAEG_LOCUS1196</name>
</gene>
<accession>A0A8S4QF34</accession>
<keyword evidence="3" id="KW-1185">Reference proteome</keyword>
<dbReference type="AlphaFoldDB" id="A0A8S4QF34"/>